<keyword evidence="3" id="KW-1185">Reference proteome</keyword>
<name>A0A3S3U8R0_9BACT</name>
<evidence type="ECO:0000313" key="3">
    <source>
        <dbReference type="Proteomes" id="UP000287853"/>
    </source>
</evidence>
<feature type="transmembrane region" description="Helical" evidence="1">
    <location>
        <begin position="41"/>
        <end position="59"/>
    </location>
</feature>
<keyword evidence="1" id="KW-0472">Membrane</keyword>
<accession>A0A3S3U8R0</accession>
<sequence>MPEQQNIQNMENVQEESWFAVAKDKISTRISGFFRRNKGKFIFAAVALLILLVLFRAVWQPFFLTLREYSFAFIVLTVYFIILAILIKIKIRLKIVMPLSLIIFACLTIYVLSDAPKYLAAYFRYQSLNIVELHELPLTRSERVQPLDSIYVQASEKINETESVTIPDLILADGKQKWAMEIFPTYLGQKLFKGRIEELFVISASSASPDFSEREKVHFSTGEHLLFSKNVKSNAVKSLGPLKYFSYFPTNVKVVPDGKGNWLQLVSLARYKGVLFPHIEFAGVHIIRQSQPNSSAFSTFLKRLLFGLGEFIPAEHIADHPYLKGQNLIPYPASRSIAESFKFQKGFLNPIKSYHDGDIRIPKMLGNHNAMPYVLLFQGVDKKDGLFHYFGLEPYDERKHGLSLSLFIASDGRDEKIYIYDHSKKKESLTGASAIATKVMESKKNYDWSKNQPVENRPYIKDIDGKRRLFWLTTVATVNEEGGLAGSIPEIVITDAATNLPIWVDSKNQGQWLEVIQEQMQFVKDE</sequence>
<evidence type="ECO:0000256" key="1">
    <source>
        <dbReference type="SAM" id="Phobius"/>
    </source>
</evidence>
<comment type="caution">
    <text evidence="2">The sequence shown here is derived from an EMBL/GenBank/DDBJ whole genome shotgun (WGS) entry which is preliminary data.</text>
</comment>
<feature type="transmembrane region" description="Helical" evidence="1">
    <location>
        <begin position="71"/>
        <end position="89"/>
    </location>
</feature>
<evidence type="ECO:0000313" key="2">
    <source>
        <dbReference type="EMBL" id="RWX46272.1"/>
    </source>
</evidence>
<organism evidence="2 3">
    <name type="scientific">Candidatus Electrothrix aarhusensis</name>
    <dbReference type="NCBI Taxonomy" id="1859131"/>
    <lineage>
        <taxon>Bacteria</taxon>
        <taxon>Pseudomonadati</taxon>
        <taxon>Thermodesulfobacteriota</taxon>
        <taxon>Desulfobulbia</taxon>
        <taxon>Desulfobulbales</taxon>
        <taxon>Desulfobulbaceae</taxon>
        <taxon>Candidatus Electrothrix</taxon>
    </lineage>
</organism>
<dbReference type="AlphaFoldDB" id="A0A3S3U8R0"/>
<proteinExistence type="predicted"/>
<keyword evidence="1" id="KW-0812">Transmembrane</keyword>
<protein>
    <submittedName>
        <fullName evidence="2">Uncharacterized protein</fullName>
    </submittedName>
</protein>
<gene>
    <name evidence="2" type="ORF">H206_00760</name>
</gene>
<dbReference type="Proteomes" id="UP000287853">
    <property type="component" value="Unassembled WGS sequence"/>
</dbReference>
<reference evidence="2 3" key="1">
    <citation type="submission" date="2017-01" db="EMBL/GenBank/DDBJ databases">
        <title>The cable genome- insights into the physiology and evolution of filamentous bacteria capable of sulfide oxidation via long distance electron transfer.</title>
        <authorList>
            <person name="Schreiber L."/>
            <person name="Bjerg J.T."/>
            <person name="Boggild A."/>
            <person name="Van De Vossenberg J."/>
            <person name="Meysman F."/>
            <person name="Nielsen L.P."/>
            <person name="Schramm A."/>
            <person name="Kjeldsen K.U."/>
        </authorList>
    </citation>
    <scope>NUCLEOTIDE SEQUENCE [LARGE SCALE GENOMIC DNA]</scope>
    <source>
        <strain evidence="2">MCF</strain>
    </source>
</reference>
<keyword evidence="1" id="KW-1133">Transmembrane helix</keyword>
<dbReference type="EMBL" id="MTKO01000067">
    <property type="protein sequence ID" value="RWX46272.1"/>
    <property type="molecule type" value="Genomic_DNA"/>
</dbReference>
<feature type="transmembrane region" description="Helical" evidence="1">
    <location>
        <begin position="96"/>
        <end position="113"/>
    </location>
</feature>